<dbReference type="EMBL" id="CP045835">
    <property type="protein sequence ID" value="QGG51489.1"/>
    <property type="molecule type" value="Genomic_DNA"/>
</dbReference>
<dbReference type="SUPFAM" id="SSF52317">
    <property type="entry name" value="Class I glutamine amidotransferase-like"/>
    <property type="match status" value="1"/>
</dbReference>
<dbReference type="Proteomes" id="UP000373269">
    <property type="component" value="Chromosome"/>
</dbReference>
<reference evidence="2 3" key="1">
    <citation type="submission" date="2019-11" db="EMBL/GenBank/DDBJ databases">
        <title>Whole Genome Sequencing and Comparative Genomic Analyses of Lysinibacillus pakistanensis LZH-9, a Halotolerant Strain with Excellent COD Removal Capability.</title>
        <authorList>
            <person name="Zhou H."/>
        </authorList>
    </citation>
    <scope>NUCLEOTIDE SEQUENCE [LARGE SCALE GENOMIC DNA]</scope>
    <source>
        <strain evidence="2 3">LZH-9</strain>
    </source>
</reference>
<sequence>MKKRKVGILIYDYVDLLDFSGPAEVLTLTSKSKAEQALTLYKKNLLPTRPFEVFLIAENAVPIKTHSEIRVEPDYTIDNHPDLDILIIPGAPLRAVQSIIKNKKIKNWIIKHKNIEYICSVCSGAIILGETGLLNGKKATTHHLALKVLQENYPDIQVVSEGKVIQDSNLITSGGVSSGINMGLYLVEKTIGKTASERTATTIEFKYTSH</sequence>
<dbReference type="InterPro" id="IPR029062">
    <property type="entry name" value="Class_I_gatase-like"/>
</dbReference>
<dbReference type="PANTHER" id="PTHR43130:SF14">
    <property type="entry name" value="DJ-1_PFPI DOMAIN-CONTAINING PROTEIN"/>
    <property type="match status" value="1"/>
</dbReference>
<proteinExistence type="predicted"/>
<protein>
    <submittedName>
        <fullName evidence="2">DJ-1/PfpI family protein</fullName>
    </submittedName>
</protein>
<dbReference type="CDD" id="cd03139">
    <property type="entry name" value="GATase1_PfpI_2"/>
    <property type="match status" value="1"/>
</dbReference>
<accession>A0ABX6D9K5</accession>
<dbReference type="RefSeq" id="WP_369595665.1">
    <property type="nucleotide sequence ID" value="NZ_CP045835.1"/>
</dbReference>
<dbReference type="Pfam" id="PF01965">
    <property type="entry name" value="DJ-1_PfpI"/>
    <property type="match status" value="1"/>
</dbReference>
<evidence type="ECO:0000313" key="2">
    <source>
        <dbReference type="EMBL" id="QGG51489.1"/>
    </source>
</evidence>
<dbReference type="Gene3D" id="3.40.50.880">
    <property type="match status" value="1"/>
</dbReference>
<dbReference type="PANTHER" id="PTHR43130">
    <property type="entry name" value="ARAC-FAMILY TRANSCRIPTIONAL REGULATOR"/>
    <property type="match status" value="1"/>
</dbReference>
<dbReference type="InterPro" id="IPR002818">
    <property type="entry name" value="DJ-1/PfpI"/>
</dbReference>
<name>A0ABX6D9K5_9BACI</name>
<keyword evidence="3" id="KW-1185">Reference proteome</keyword>
<dbReference type="InterPro" id="IPR052158">
    <property type="entry name" value="INH-QAR"/>
</dbReference>
<evidence type="ECO:0000313" key="3">
    <source>
        <dbReference type="Proteomes" id="UP000373269"/>
    </source>
</evidence>
<gene>
    <name evidence="2" type="ORF">GDS87_11240</name>
</gene>
<feature type="domain" description="DJ-1/PfpI" evidence="1">
    <location>
        <begin position="4"/>
        <end position="188"/>
    </location>
</feature>
<organism evidence="2 3">
    <name type="scientific">Lysinibacillus pakistanensis</name>
    <dbReference type="NCBI Taxonomy" id="759811"/>
    <lineage>
        <taxon>Bacteria</taxon>
        <taxon>Bacillati</taxon>
        <taxon>Bacillota</taxon>
        <taxon>Bacilli</taxon>
        <taxon>Bacillales</taxon>
        <taxon>Bacillaceae</taxon>
        <taxon>Lysinibacillus</taxon>
    </lineage>
</organism>
<evidence type="ECO:0000259" key="1">
    <source>
        <dbReference type="Pfam" id="PF01965"/>
    </source>
</evidence>